<feature type="signal peptide" evidence="1">
    <location>
        <begin position="1"/>
        <end position="23"/>
    </location>
</feature>
<sequence length="456" mass="47333">MKRTRFSAVAAAAAVTVASLALAACSGPSVGAASDDASTSPSAATGGPDFTGVTPAKKITFWSSNPGGSGDVTQEIIDAFTAKTGIEVELVPAASYEDVAQKFQAAQAGGGLPDVLTLSDVWWYRYYLNDQIIPLGNALEAAKADTDDYLPVFYGDYQYDGEQWAVPFARSTPLFYYNKAQWAAAGLPDRGPATWQEFAEWAPKLAAVNGGKPAFEWPDIAGYAGWIAQDLLWGWGGSWSAKDSFDVTADSAKSVEALQFLQDSIYTDKWAAQAAKDAGADLAAGGTSATIASSGSFAGIQKTLDSAGNPFELGAAPLPGGPAASDGVSPTGGTGVAIPKGIPAANQLAAAEFIAFLTNPENTVKFSGATGYIPVDKSADTTALRAAKPVIGVAIDQADATRSQDWARVFLPGGDQAMNSAIQSIATQQVPVKDAMTDLKGKLEQIYTTQVEPNLK</sequence>
<accession>A0A4P6F2S0</accession>
<dbReference type="InterPro" id="IPR050490">
    <property type="entry name" value="Bact_solute-bd_prot1"/>
</dbReference>
<evidence type="ECO:0000256" key="1">
    <source>
        <dbReference type="SAM" id="SignalP"/>
    </source>
</evidence>
<dbReference type="OrthoDB" id="2510110at2"/>
<reference evidence="2 3" key="1">
    <citation type="submission" date="2019-01" db="EMBL/GenBank/DDBJ databases">
        <title>Genome sequencing of strain FW10M-9.</title>
        <authorList>
            <person name="Heo J."/>
            <person name="Kim S.-J."/>
            <person name="Kim J.-S."/>
            <person name="Hong S.-B."/>
            <person name="Kwon S.-W."/>
        </authorList>
    </citation>
    <scope>NUCLEOTIDE SEQUENCE [LARGE SCALE GENOMIC DNA]</scope>
    <source>
        <strain evidence="2 3">FW10M-9</strain>
    </source>
</reference>
<evidence type="ECO:0000313" key="3">
    <source>
        <dbReference type="Proteomes" id="UP000292118"/>
    </source>
</evidence>
<evidence type="ECO:0000313" key="2">
    <source>
        <dbReference type="EMBL" id="QAY69862.1"/>
    </source>
</evidence>
<dbReference type="Gene3D" id="3.40.190.10">
    <property type="entry name" value="Periplasmic binding protein-like II"/>
    <property type="match status" value="1"/>
</dbReference>
<dbReference type="SUPFAM" id="SSF53850">
    <property type="entry name" value="Periplasmic binding protein-like II"/>
    <property type="match status" value="1"/>
</dbReference>
<dbReference type="InterPro" id="IPR006059">
    <property type="entry name" value="SBP"/>
</dbReference>
<dbReference type="RefSeq" id="WP_129187291.1">
    <property type="nucleotide sequence ID" value="NZ_CP035493.1"/>
</dbReference>
<gene>
    <name evidence="2" type="ORF">ET471_07285</name>
</gene>
<keyword evidence="1" id="KW-0732">Signal</keyword>
<proteinExistence type="predicted"/>
<feature type="chain" id="PRO_5020417276" evidence="1">
    <location>
        <begin position="24"/>
        <end position="456"/>
    </location>
</feature>
<organism evidence="2 3">
    <name type="scientific">Xylanimonas protaetiae</name>
    <dbReference type="NCBI Taxonomy" id="2509457"/>
    <lineage>
        <taxon>Bacteria</taxon>
        <taxon>Bacillati</taxon>
        <taxon>Actinomycetota</taxon>
        <taxon>Actinomycetes</taxon>
        <taxon>Micrococcales</taxon>
        <taxon>Promicromonosporaceae</taxon>
        <taxon>Xylanimonas</taxon>
    </lineage>
</organism>
<dbReference type="PANTHER" id="PTHR43649:SF30">
    <property type="entry name" value="ABC TRANSPORTER SUBSTRATE-BINDING PROTEIN"/>
    <property type="match status" value="1"/>
</dbReference>
<dbReference type="PANTHER" id="PTHR43649">
    <property type="entry name" value="ARABINOSE-BINDING PROTEIN-RELATED"/>
    <property type="match status" value="1"/>
</dbReference>
<dbReference type="EMBL" id="CP035493">
    <property type="protein sequence ID" value="QAY69862.1"/>
    <property type="molecule type" value="Genomic_DNA"/>
</dbReference>
<dbReference type="PROSITE" id="PS51257">
    <property type="entry name" value="PROKAR_LIPOPROTEIN"/>
    <property type="match status" value="1"/>
</dbReference>
<keyword evidence="3" id="KW-1185">Reference proteome</keyword>
<dbReference type="KEGG" id="xya:ET471_07285"/>
<dbReference type="Proteomes" id="UP000292118">
    <property type="component" value="Chromosome"/>
</dbReference>
<dbReference type="CDD" id="cd14748">
    <property type="entry name" value="PBP2_UgpB"/>
    <property type="match status" value="1"/>
</dbReference>
<dbReference type="Pfam" id="PF13416">
    <property type="entry name" value="SBP_bac_8"/>
    <property type="match status" value="1"/>
</dbReference>
<protein>
    <submittedName>
        <fullName evidence="2">ABC transporter substrate-binding protein</fullName>
    </submittedName>
</protein>
<name>A0A4P6F2S0_9MICO</name>
<dbReference type="AlphaFoldDB" id="A0A4P6F2S0"/>